<sequence length="180" mass="19770">MRQAGLVGAVRGRRVRTTVPGKDGCRAGDLVNRDFAAVGPDRLRGADFTYVPCWSGTVYVAFCVDAFSRRILGWKAVRNMHTALVLDVVEQALWQRGYRKKQQVNWLIHHSDADSQYTSIAFTERLAQAGIAPSIGALPPATVRDTGCPVELPGSPAIMRARSEDHPNRDSVRCARPKIG</sequence>
<dbReference type="PANTHER" id="PTHR46889:SF4">
    <property type="entry name" value="TRANSPOSASE INSO FOR INSERTION SEQUENCE ELEMENT IS911B-RELATED"/>
    <property type="match status" value="1"/>
</dbReference>
<comment type="caution">
    <text evidence="3">The sequence shown here is derived from an EMBL/GenBank/DDBJ whole genome shotgun (WGS) entry which is preliminary data.</text>
</comment>
<keyword evidence="4" id="KW-1185">Reference proteome</keyword>
<feature type="compositionally biased region" description="Basic and acidic residues" evidence="1">
    <location>
        <begin position="161"/>
        <end position="173"/>
    </location>
</feature>
<protein>
    <submittedName>
        <fullName evidence="3">DDE-type integrase/transposase/recombinase</fullName>
    </submittedName>
</protein>
<dbReference type="InterPro" id="IPR036397">
    <property type="entry name" value="RNaseH_sf"/>
</dbReference>
<dbReference type="SUPFAM" id="SSF53098">
    <property type="entry name" value="Ribonuclease H-like"/>
    <property type="match status" value="1"/>
</dbReference>
<reference evidence="3 4" key="1">
    <citation type="submission" date="2023-03" db="EMBL/GenBank/DDBJ databases">
        <title>Draft genome sequence of Streptomyces sp. K1PA1 isolated from peat swamp forest in Thailand.</title>
        <authorList>
            <person name="Klaysubun C."/>
            <person name="Duangmal K."/>
        </authorList>
    </citation>
    <scope>NUCLEOTIDE SEQUENCE [LARGE SCALE GENOMIC DNA]</scope>
    <source>
        <strain evidence="3 4">K1PA1</strain>
    </source>
</reference>
<proteinExistence type="predicted"/>
<evidence type="ECO:0000313" key="3">
    <source>
        <dbReference type="EMBL" id="MDF3300116.1"/>
    </source>
</evidence>
<name>A0ABT6A647_9ACTN</name>
<dbReference type="Pfam" id="PF00665">
    <property type="entry name" value="rve"/>
    <property type="match status" value="1"/>
</dbReference>
<dbReference type="InterPro" id="IPR012337">
    <property type="entry name" value="RNaseH-like_sf"/>
</dbReference>
<evidence type="ECO:0000256" key="1">
    <source>
        <dbReference type="SAM" id="MobiDB-lite"/>
    </source>
</evidence>
<dbReference type="EMBL" id="JARJBB010000007">
    <property type="protein sequence ID" value="MDF3300116.1"/>
    <property type="molecule type" value="Genomic_DNA"/>
</dbReference>
<accession>A0ABT6A647</accession>
<feature type="domain" description="Integrase catalytic" evidence="2">
    <location>
        <begin position="36"/>
        <end position="137"/>
    </location>
</feature>
<dbReference type="PROSITE" id="PS50994">
    <property type="entry name" value="INTEGRASE"/>
    <property type="match status" value="1"/>
</dbReference>
<gene>
    <name evidence="3" type="ORF">P3H78_16070</name>
</gene>
<evidence type="ECO:0000313" key="4">
    <source>
        <dbReference type="Proteomes" id="UP001221150"/>
    </source>
</evidence>
<feature type="region of interest" description="Disordered" evidence="1">
    <location>
        <begin position="160"/>
        <end position="180"/>
    </location>
</feature>
<dbReference type="Gene3D" id="3.30.420.10">
    <property type="entry name" value="Ribonuclease H-like superfamily/Ribonuclease H"/>
    <property type="match status" value="1"/>
</dbReference>
<dbReference type="Proteomes" id="UP001221150">
    <property type="component" value="Unassembled WGS sequence"/>
</dbReference>
<evidence type="ECO:0000259" key="2">
    <source>
        <dbReference type="PROSITE" id="PS50994"/>
    </source>
</evidence>
<dbReference type="InterPro" id="IPR001584">
    <property type="entry name" value="Integrase_cat-core"/>
</dbReference>
<dbReference type="InterPro" id="IPR050900">
    <property type="entry name" value="Transposase_IS3/IS150/IS904"/>
</dbReference>
<dbReference type="RefSeq" id="WP_276109670.1">
    <property type="nucleotide sequence ID" value="NZ_JARJBB010000007.1"/>
</dbReference>
<organism evidence="3 4">
    <name type="scientific">Streptomyces tropicalis</name>
    <dbReference type="NCBI Taxonomy" id="3034234"/>
    <lineage>
        <taxon>Bacteria</taxon>
        <taxon>Bacillati</taxon>
        <taxon>Actinomycetota</taxon>
        <taxon>Actinomycetes</taxon>
        <taxon>Kitasatosporales</taxon>
        <taxon>Streptomycetaceae</taxon>
        <taxon>Streptomyces</taxon>
    </lineage>
</organism>
<dbReference type="PANTHER" id="PTHR46889">
    <property type="entry name" value="TRANSPOSASE INSF FOR INSERTION SEQUENCE IS3B-RELATED"/>
    <property type="match status" value="1"/>
</dbReference>